<gene>
    <name evidence="5" type="ORF">SAMN04488696_1862</name>
</gene>
<dbReference type="SUPFAM" id="SSF50037">
    <property type="entry name" value="C-terminal domain of transcriptional repressors"/>
    <property type="match status" value="1"/>
</dbReference>
<dbReference type="OrthoDB" id="46252at2157"/>
<dbReference type="Pfam" id="PF02237">
    <property type="entry name" value="BPL_C"/>
    <property type="match status" value="1"/>
</dbReference>
<sequence>MPVNDNKKEIIRLLRGSEGNPVSGQEIGEKLGITRAMVWKYIRGLRREGYDIRSSPKTGYILDACPDIIDPVELKGLLKTSLVGSEINYYSVLESTNNTAREIAQKAPEGTVIIAEKQNKGRGRLGTEWQSASGGIWMSLILKPSIPLENVSRVTLVAGIAVTNALRNMDIDAHIKWPNDVLIRGKKICGILTEVSAEVQKVDHVILGIGINANVKLSDLSEDIRRNSTSISNEMGKVIDRNRFVASLLYELEQQYIIFKTKKFIDIVDEWINLSDTIGRNVRVTTPNRIIEGKAVGITEKGALVILDGNHERHEIIAGNCRYIN</sequence>
<keyword evidence="2" id="KW-0547">Nucleotide-binding</keyword>
<dbReference type="GO" id="GO:0004077">
    <property type="term" value="F:biotin--[biotin carboxyl-carrier protein] ligase activity"/>
    <property type="evidence" value="ECO:0007669"/>
    <property type="project" value="InterPro"/>
</dbReference>
<dbReference type="SUPFAM" id="SSF55681">
    <property type="entry name" value="Class II aaRS and biotin synthetases"/>
    <property type="match status" value="1"/>
</dbReference>
<dbReference type="CDD" id="cd16442">
    <property type="entry name" value="BPL"/>
    <property type="match status" value="1"/>
</dbReference>
<evidence type="ECO:0000313" key="6">
    <source>
        <dbReference type="Proteomes" id="UP000198535"/>
    </source>
</evidence>
<dbReference type="GO" id="GO:0005737">
    <property type="term" value="C:cytoplasm"/>
    <property type="evidence" value="ECO:0007669"/>
    <property type="project" value="TreeGrafter"/>
</dbReference>
<keyword evidence="1 5" id="KW-0436">Ligase</keyword>
<reference evidence="6" key="1">
    <citation type="submission" date="2016-10" db="EMBL/GenBank/DDBJ databases">
        <authorList>
            <person name="Varghese N."/>
            <person name="Submissions S."/>
        </authorList>
    </citation>
    <scope>NUCLEOTIDE SEQUENCE [LARGE SCALE GENOMIC DNA]</scope>
    <source>
        <strain evidence="6">Mob M</strain>
    </source>
</reference>
<dbReference type="GO" id="GO:0005524">
    <property type="term" value="F:ATP binding"/>
    <property type="evidence" value="ECO:0007669"/>
    <property type="project" value="UniProtKB-KW"/>
</dbReference>
<evidence type="ECO:0000256" key="1">
    <source>
        <dbReference type="ARBA" id="ARBA00022598"/>
    </source>
</evidence>
<keyword evidence="3" id="KW-0067">ATP-binding</keyword>
<protein>
    <submittedName>
        <fullName evidence="5">BirA family transcriptional regulator, biotin operon repressor / biotin-[acetyl-CoA-carboxylase] ligase</fullName>
    </submittedName>
</protein>
<evidence type="ECO:0000259" key="4">
    <source>
        <dbReference type="PROSITE" id="PS51733"/>
    </source>
</evidence>
<dbReference type="SUPFAM" id="SSF46785">
    <property type="entry name" value="Winged helix' DNA-binding domain"/>
    <property type="match status" value="1"/>
</dbReference>
<dbReference type="Pfam" id="PF03099">
    <property type="entry name" value="BPL_LplA_LipB"/>
    <property type="match status" value="1"/>
</dbReference>
<dbReference type="PROSITE" id="PS51733">
    <property type="entry name" value="BPL_LPL_CATALYTIC"/>
    <property type="match status" value="1"/>
</dbReference>
<dbReference type="NCBIfam" id="TIGR00121">
    <property type="entry name" value="birA_ligase"/>
    <property type="match status" value="1"/>
</dbReference>
<proteinExistence type="inferred from homology"/>
<dbReference type="InterPro" id="IPR030855">
    <property type="entry name" value="Bifunct_BirA"/>
</dbReference>
<dbReference type="Gene3D" id="3.30.930.10">
    <property type="entry name" value="Bira Bifunctional Protein, Domain 2"/>
    <property type="match status" value="1"/>
</dbReference>
<dbReference type="Proteomes" id="UP000198535">
    <property type="component" value="Unassembled WGS sequence"/>
</dbReference>
<evidence type="ECO:0000256" key="2">
    <source>
        <dbReference type="ARBA" id="ARBA00022741"/>
    </source>
</evidence>
<evidence type="ECO:0000256" key="3">
    <source>
        <dbReference type="ARBA" id="ARBA00022840"/>
    </source>
</evidence>
<dbReference type="PANTHER" id="PTHR12835:SF5">
    <property type="entry name" value="BIOTIN--PROTEIN LIGASE"/>
    <property type="match status" value="1"/>
</dbReference>
<dbReference type="InterPro" id="IPR008988">
    <property type="entry name" value="Transcriptional_repressor_C"/>
</dbReference>
<dbReference type="EMBL" id="FOUJ01000003">
    <property type="protein sequence ID" value="SFM61370.1"/>
    <property type="molecule type" value="Genomic_DNA"/>
</dbReference>
<dbReference type="Gene3D" id="1.10.10.10">
    <property type="entry name" value="Winged helix-like DNA-binding domain superfamily/Winged helix DNA-binding domain"/>
    <property type="match status" value="1"/>
</dbReference>
<dbReference type="InterPro" id="IPR013196">
    <property type="entry name" value="HTH_11"/>
</dbReference>
<dbReference type="Pfam" id="PF08279">
    <property type="entry name" value="HTH_11"/>
    <property type="match status" value="1"/>
</dbReference>
<dbReference type="InterPro" id="IPR003142">
    <property type="entry name" value="BPL_C"/>
</dbReference>
<accession>A0A1I4SAP8</accession>
<dbReference type="InterPro" id="IPR036388">
    <property type="entry name" value="WH-like_DNA-bd_sf"/>
</dbReference>
<dbReference type="PANTHER" id="PTHR12835">
    <property type="entry name" value="BIOTIN PROTEIN LIGASE"/>
    <property type="match status" value="1"/>
</dbReference>
<feature type="domain" description="BPL/LPL catalytic" evidence="4">
    <location>
        <begin position="76"/>
        <end position="260"/>
    </location>
</feature>
<dbReference type="InterPro" id="IPR036390">
    <property type="entry name" value="WH_DNA-bd_sf"/>
</dbReference>
<dbReference type="InterPro" id="IPR004143">
    <property type="entry name" value="BPL_LPL_catalytic"/>
</dbReference>
<dbReference type="InterPro" id="IPR045864">
    <property type="entry name" value="aa-tRNA-synth_II/BPL/LPL"/>
</dbReference>
<dbReference type="STRING" id="487685.SAMN04488696_1862"/>
<evidence type="ECO:0000313" key="5">
    <source>
        <dbReference type="EMBL" id="SFM61370.1"/>
    </source>
</evidence>
<dbReference type="HAMAP" id="MF_00978">
    <property type="entry name" value="Bifunct_BirA"/>
    <property type="match status" value="1"/>
</dbReference>
<dbReference type="Gene3D" id="2.30.30.100">
    <property type="match status" value="1"/>
</dbReference>
<name>A0A1I4SAP8_9EURY</name>
<dbReference type="InterPro" id="IPR004408">
    <property type="entry name" value="Biotin_CoA_COase_ligase"/>
</dbReference>
<dbReference type="AlphaFoldDB" id="A0A1I4SAP8"/>
<keyword evidence="6" id="KW-1185">Reference proteome</keyword>
<dbReference type="GO" id="GO:0006355">
    <property type="term" value="P:regulation of DNA-templated transcription"/>
    <property type="evidence" value="ECO:0007669"/>
    <property type="project" value="InterPro"/>
</dbReference>
<organism evidence="5 6">
    <name type="scientific">Methanolobus profundi</name>
    <dbReference type="NCBI Taxonomy" id="487685"/>
    <lineage>
        <taxon>Archaea</taxon>
        <taxon>Methanobacteriati</taxon>
        <taxon>Methanobacteriota</taxon>
        <taxon>Stenosarchaea group</taxon>
        <taxon>Methanomicrobia</taxon>
        <taxon>Methanosarcinales</taxon>
        <taxon>Methanosarcinaceae</taxon>
        <taxon>Methanolobus</taxon>
    </lineage>
</organism>